<reference evidence="1 2" key="1">
    <citation type="journal article" date="2019" name="Commun. Biol.">
        <title>The bagworm genome reveals a unique fibroin gene that provides high tensile strength.</title>
        <authorList>
            <person name="Kono N."/>
            <person name="Nakamura H."/>
            <person name="Ohtoshi R."/>
            <person name="Tomita M."/>
            <person name="Numata K."/>
            <person name="Arakawa K."/>
        </authorList>
    </citation>
    <scope>NUCLEOTIDE SEQUENCE [LARGE SCALE GENOMIC DNA]</scope>
</reference>
<evidence type="ECO:0000313" key="2">
    <source>
        <dbReference type="Proteomes" id="UP000299102"/>
    </source>
</evidence>
<keyword evidence="2" id="KW-1185">Reference proteome</keyword>
<name>A0A4C1VEL6_EUMVA</name>
<protein>
    <submittedName>
        <fullName evidence="1">Uncharacterized protein</fullName>
    </submittedName>
</protein>
<comment type="caution">
    <text evidence="1">The sequence shown here is derived from an EMBL/GenBank/DDBJ whole genome shotgun (WGS) entry which is preliminary data.</text>
</comment>
<sequence length="137" mass="15664">MPLPLIPLRSELRGSWNLLANLDPEINTRKAKWSEFCSHFKNALLGRDIMATPKIITDGADLENISQAYTDAIHKACTNIIPSVGVRKSKAVPPWWTQNLKVLKEEVLRKKRRIRNAAPITRQHVMDEYLQVQKSIP</sequence>
<evidence type="ECO:0000313" key="1">
    <source>
        <dbReference type="EMBL" id="GBP37568.1"/>
    </source>
</evidence>
<organism evidence="1 2">
    <name type="scientific">Eumeta variegata</name>
    <name type="common">Bagworm moth</name>
    <name type="synonym">Eumeta japonica</name>
    <dbReference type="NCBI Taxonomy" id="151549"/>
    <lineage>
        <taxon>Eukaryota</taxon>
        <taxon>Metazoa</taxon>
        <taxon>Ecdysozoa</taxon>
        <taxon>Arthropoda</taxon>
        <taxon>Hexapoda</taxon>
        <taxon>Insecta</taxon>
        <taxon>Pterygota</taxon>
        <taxon>Neoptera</taxon>
        <taxon>Endopterygota</taxon>
        <taxon>Lepidoptera</taxon>
        <taxon>Glossata</taxon>
        <taxon>Ditrysia</taxon>
        <taxon>Tineoidea</taxon>
        <taxon>Psychidae</taxon>
        <taxon>Oiketicinae</taxon>
        <taxon>Eumeta</taxon>
    </lineage>
</organism>
<dbReference type="Proteomes" id="UP000299102">
    <property type="component" value="Unassembled WGS sequence"/>
</dbReference>
<dbReference type="OrthoDB" id="411871at2759"/>
<gene>
    <name evidence="1" type="ORF">EVAR_34603_1</name>
</gene>
<dbReference type="EMBL" id="BGZK01000336">
    <property type="protein sequence ID" value="GBP37568.1"/>
    <property type="molecule type" value="Genomic_DNA"/>
</dbReference>
<proteinExistence type="predicted"/>
<accession>A0A4C1VEL6</accession>
<dbReference type="AlphaFoldDB" id="A0A4C1VEL6"/>